<proteinExistence type="predicted"/>
<evidence type="ECO:0000313" key="1">
    <source>
        <dbReference type="EMBL" id="TDX12907.1"/>
    </source>
</evidence>
<protein>
    <submittedName>
        <fullName evidence="1">Uncharacterized protein</fullName>
    </submittedName>
</protein>
<dbReference type="EMBL" id="SODZ01000013">
    <property type="protein sequence ID" value="TDX12907.1"/>
    <property type="molecule type" value="Genomic_DNA"/>
</dbReference>
<comment type="caution">
    <text evidence="1">The sequence shown here is derived from an EMBL/GenBank/DDBJ whole genome shotgun (WGS) entry which is preliminary data.</text>
</comment>
<reference evidence="1 2" key="1">
    <citation type="submission" date="2019-03" db="EMBL/GenBank/DDBJ databases">
        <title>Genomic Encyclopedia of Type Strains, Phase IV (KMG-IV): sequencing the most valuable type-strain genomes for metagenomic binning, comparative biology and taxonomic classification.</title>
        <authorList>
            <person name="Goeker M."/>
        </authorList>
    </citation>
    <scope>NUCLEOTIDE SEQUENCE [LARGE SCALE GENOMIC DNA]</scope>
    <source>
        <strain evidence="1 2">DSM 13575</strain>
    </source>
</reference>
<gene>
    <name evidence="1" type="ORF">C8D74_11355</name>
</gene>
<accession>A0A4R8ES40</accession>
<dbReference type="Proteomes" id="UP000294817">
    <property type="component" value="Unassembled WGS sequence"/>
</dbReference>
<dbReference type="AlphaFoldDB" id="A0A4R8ES40"/>
<keyword evidence="2" id="KW-1185">Reference proteome</keyword>
<evidence type="ECO:0000313" key="2">
    <source>
        <dbReference type="Proteomes" id="UP000294817"/>
    </source>
</evidence>
<name>A0A4R8ES40_9BACT</name>
<dbReference type="RefSeq" id="WP_199177809.1">
    <property type="nucleotide sequence ID" value="NZ_SODZ01000013.1"/>
</dbReference>
<organism evidence="1 2">
    <name type="scientific">Petrotoga sibirica</name>
    <dbReference type="NCBI Taxonomy" id="156202"/>
    <lineage>
        <taxon>Bacteria</taxon>
        <taxon>Thermotogati</taxon>
        <taxon>Thermotogota</taxon>
        <taxon>Thermotogae</taxon>
        <taxon>Petrotogales</taxon>
        <taxon>Petrotogaceae</taxon>
        <taxon>Petrotoga</taxon>
    </lineage>
</organism>
<sequence>MTKTVEKVLGLLSFALILILGNTLLATDMLFFRLLIRVGFGYTLARGYTGLQEVSIEPIELDQLNSCVL</sequence>